<dbReference type="PANTHER" id="PTHR45947">
    <property type="entry name" value="SULFOQUINOVOSYL TRANSFERASE SQD2"/>
    <property type="match status" value="1"/>
</dbReference>
<dbReference type="InterPro" id="IPR001296">
    <property type="entry name" value="Glyco_trans_1"/>
</dbReference>
<dbReference type="GO" id="GO:0016757">
    <property type="term" value="F:glycosyltransferase activity"/>
    <property type="evidence" value="ECO:0007669"/>
    <property type="project" value="InterPro"/>
</dbReference>
<dbReference type="AlphaFoldDB" id="A0A1F8B7G3"/>
<evidence type="ECO:0000259" key="2">
    <source>
        <dbReference type="Pfam" id="PF13439"/>
    </source>
</evidence>
<dbReference type="InterPro" id="IPR050194">
    <property type="entry name" value="Glycosyltransferase_grp1"/>
</dbReference>
<comment type="caution">
    <text evidence="3">The sequence shown here is derived from an EMBL/GenBank/DDBJ whole genome shotgun (WGS) entry which is preliminary data.</text>
</comment>
<accession>A0A1F8B7G3</accession>
<evidence type="ECO:0008006" key="5">
    <source>
        <dbReference type="Google" id="ProtNLM"/>
    </source>
</evidence>
<feature type="domain" description="Glycosyl transferase family 1" evidence="1">
    <location>
        <begin position="221"/>
        <end position="360"/>
    </location>
</feature>
<organism evidence="3 4">
    <name type="scientific">Candidatus Woesebacteria bacterium RIFCSPLOWO2_01_FULL_39_10b</name>
    <dbReference type="NCBI Taxonomy" id="1802517"/>
    <lineage>
        <taxon>Bacteria</taxon>
        <taxon>Candidatus Woeseibacteriota</taxon>
    </lineage>
</organism>
<dbReference type="Gene3D" id="3.40.50.2000">
    <property type="entry name" value="Glycogen Phosphorylase B"/>
    <property type="match status" value="2"/>
</dbReference>
<dbReference type="SUPFAM" id="SSF53756">
    <property type="entry name" value="UDP-Glycosyltransferase/glycogen phosphorylase"/>
    <property type="match status" value="1"/>
</dbReference>
<evidence type="ECO:0000313" key="4">
    <source>
        <dbReference type="Proteomes" id="UP000176404"/>
    </source>
</evidence>
<evidence type="ECO:0000313" key="3">
    <source>
        <dbReference type="EMBL" id="OGM59973.1"/>
    </source>
</evidence>
<dbReference type="EMBL" id="MGHD01000010">
    <property type="protein sequence ID" value="OGM59973.1"/>
    <property type="molecule type" value="Genomic_DNA"/>
</dbReference>
<proteinExistence type="predicted"/>
<gene>
    <name evidence="3" type="ORF">A2892_03685</name>
</gene>
<dbReference type="Proteomes" id="UP000176404">
    <property type="component" value="Unassembled WGS sequence"/>
</dbReference>
<dbReference type="STRING" id="1802517.A2892_03685"/>
<dbReference type="Pfam" id="PF13439">
    <property type="entry name" value="Glyco_transf_4"/>
    <property type="match status" value="1"/>
</dbReference>
<name>A0A1F8B7G3_9BACT</name>
<dbReference type="InterPro" id="IPR028098">
    <property type="entry name" value="Glyco_trans_4-like_N"/>
</dbReference>
<feature type="domain" description="Glycosyltransferase subfamily 4-like N-terminal" evidence="2">
    <location>
        <begin position="13"/>
        <end position="204"/>
    </location>
</feature>
<reference evidence="3 4" key="1">
    <citation type="journal article" date="2016" name="Nat. Commun.">
        <title>Thousands of microbial genomes shed light on interconnected biogeochemical processes in an aquifer system.</title>
        <authorList>
            <person name="Anantharaman K."/>
            <person name="Brown C.T."/>
            <person name="Hug L.A."/>
            <person name="Sharon I."/>
            <person name="Castelle C.J."/>
            <person name="Probst A.J."/>
            <person name="Thomas B.C."/>
            <person name="Singh A."/>
            <person name="Wilkins M.J."/>
            <person name="Karaoz U."/>
            <person name="Brodie E.L."/>
            <person name="Williams K.H."/>
            <person name="Hubbard S.S."/>
            <person name="Banfield J.F."/>
        </authorList>
    </citation>
    <scope>NUCLEOTIDE SEQUENCE [LARGE SCALE GENOMIC DNA]</scope>
</reference>
<dbReference type="PANTHER" id="PTHR45947:SF3">
    <property type="entry name" value="SULFOQUINOVOSYL TRANSFERASE SQD2"/>
    <property type="match status" value="1"/>
</dbReference>
<sequence length="393" mass="44998">MKIALVHDYIKEYGGAERVLRVLADLYPKAPIYTAFSVKGSTAKKEFGDRKIIESWLAPILKIGKLYSPLRFLTPLIWRSFDLSSYDLVITSCSWYITRGFRVGPKTKVIAYCHTPPRWLYGYQTSVGFTKYWPVKIYSAIIGHFMRMYDWRVSQKPDREQFKFKTKIRGGVDYFIANSENVKKRIKKFYSRDSVVIYPSVDVEGIIKSTSILYSNEAQDENMQPYFLVVSRLVGAKGLEEAAKVIKQFKSKYKLKIVGEAHGFSDIEKRLKKLSGGNIELLGRVSDEELYKLYVRAKGFIALAHDEDFGMTVVESQAAGTPVIAFNGGGFKESVIDGATGILVDDKDEETLKKAIERFDGIKWDKNKLQDQAKKFSKERFVKEFKKFVASRM</sequence>
<dbReference type="Pfam" id="PF00534">
    <property type="entry name" value="Glycos_transf_1"/>
    <property type="match status" value="1"/>
</dbReference>
<protein>
    <recommendedName>
        <fullName evidence="5">Glycosyl transferase family 1 domain-containing protein</fullName>
    </recommendedName>
</protein>
<evidence type="ECO:0000259" key="1">
    <source>
        <dbReference type="Pfam" id="PF00534"/>
    </source>
</evidence>